<name>A0A6J3LSN7_9PEZI</name>
<feature type="non-terminal residue" evidence="2">
    <location>
        <position position="1"/>
    </location>
</feature>
<dbReference type="OrthoDB" id="2119228at2759"/>
<accession>A0A6J3LSN7</accession>
<dbReference type="AlphaFoldDB" id="A0A6J3LSN7"/>
<evidence type="ECO:0000313" key="2">
    <source>
        <dbReference type="RefSeq" id="XP_033455827.1"/>
    </source>
</evidence>
<reference evidence="2" key="3">
    <citation type="submission" date="2025-08" db="UniProtKB">
        <authorList>
            <consortium name="RefSeq"/>
        </authorList>
    </citation>
    <scope>IDENTIFICATION</scope>
    <source>
        <strain evidence="2">CBS 342.82</strain>
    </source>
</reference>
<dbReference type="SUPFAM" id="SSF55486">
    <property type="entry name" value="Metalloproteases ('zincins'), catalytic domain"/>
    <property type="match status" value="1"/>
</dbReference>
<dbReference type="GeneID" id="54359742"/>
<dbReference type="RefSeq" id="XP_033455827.1">
    <property type="nucleotide sequence ID" value="XM_033601942.1"/>
</dbReference>
<reference evidence="2" key="2">
    <citation type="submission" date="2020-04" db="EMBL/GenBank/DDBJ databases">
        <authorList>
            <consortium name="NCBI Genome Project"/>
        </authorList>
    </citation>
    <scope>NUCLEOTIDE SEQUENCE</scope>
    <source>
        <strain evidence="2">CBS 342.82</strain>
    </source>
</reference>
<evidence type="ECO:0000313" key="1">
    <source>
        <dbReference type="Proteomes" id="UP000504637"/>
    </source>
</evidence>
<sequence>PAPSSYPLAAACGNEWQYLNFDTSSGTDMNHLGTLHNLICSGELRAYLSWGYKSATDENNIFKCFFEADDEKVPVSILGLLQGTDVSGTFIGDVVGGMIIDNNDFAGECATGDTYGYTDVDPLDSREKIHICQPTWSLPEGFDESTSTCSAIADHPTEMVDTIALVAIHEMTHYSTVGPASAFEALITDQLKFDGQKAYGIERAAGLIGQDHEELRAEGNADNYA</sequence>
<dbReference type="Gene3D" id="3.40.390.10">
    <property type="entry name" value="Collagenase (Catalytic Domain)"/>
    <property type="match status" value="1"/>
</dbReference>
<dbReference type="InterPro" id="IPR024079">
    <property type="entry name" value="MetalloPept_cat_dom_sf"/>
</dbReference>
<dbReference type="Proteomes" id="UP000504637">
    <property type="component" value="Unplaced"/>
</dbReference>
<gene>
    <name evidence="2" type="ORF">K489DRAFT_326886</name>
</gene>
<dbReference type="GO" id="GO:0008237">
    <property type="term" value="F:metallopeptidase activity"/>
    <property type="evidence" value="ECO:0007669"/>
    <property type="project" value="InterPro"/>
</dbReference>
<organism evidence="2">
    <name type="scientific">Dissoconium aciculare CBS 342.82</name>
    <dbReference type="NCBI Taxonomy" id="1314786"/>
    <lineage>
        <taxon>Eukaryota</taxon>
        <taxon>Fungi</taxon>
        <taxon>Dikarya</taxon>
        <taxon>Ascomycota</taxon>
        <taxon>Pezizomycotina</taxon>
        <taxon>Dothideomycetes</taxon>
        <taxon>Dothideomycetidae</taxon>
        <taxon>Mycosphaerellales</taxon>
        <taxon>Dissoconiaceae</taxon>
        <taxon>Dissoconium</taxon>
    </lineage>
</organism>
<protein>
    <recommendedName>
        <fullName evidence="3">Lysine-specific metallo-endopeptidase domain-containing protein</fullName>
    </recommendedName>
</protein>
<reference evidence="2" key="1">
    <citation type="submission" date="2020-01" db="EMBL/GenBank/DDBJ databases">
        <authorList>
            <consortium name="DOE Joint Genome Institute"/>
            <person name="Haridas S."/>
            <person name="Albert R."/>
            <person name="Binder M."/>
            <person name="Bloem J."/>
            <person name="Labutti K."/>
            <person name="Salamov A."/>
            <person name="Andreopoulos B."/>
            <person name="Baker S.E."/>
            <person name="Barry K."/>
            <person name="Bills G."/>
            <person name="Bluhm B.H."/>
            <person name="Cannon C."/>
            <person name="Castanera R."/>
            <person name="Culley D.E."/>
            <person name="Daum C."/>
            <person name="Ezra D."/>
            <person name="Gonzalez J.B."/>
            <person name="Henrissat B."/>
            <person name="Kuo A."/>
            <person name="Liang C."/>
            <person name="Lipzen A."/>
            <person name="Lutzoni F."/>
            <person name="Magnuson J."/>
            <person name="Mondo S."/>
            <person name="Nolan M."/>
            <person name="Ohm R."/>
            <person name="Pangilinan J."/>
            <person name="Park H.-J."/>
            <person name="Ramirez L."/>
            <person name="Alfaro M."/>
            <person name="Sun H."/>
            <person name="Tritt A."/>
            <person name="Yoshinaga Y."/>
            <person name="Zwiers L.-H."/>
            <person name="Turgeon B.G."/>
            <person name="Goodwin S.B."/>
            <person name="Spatafora J.W."/>
            <person name="Crous P.W."/>
            <person name="Grigoriev I.V."/>
        </authorList>
    </citation>
    <scope>NUCLEOTIDE SEQUENCE</scope>
    <source>
        <strain evidence="2">CBS 342.82</strain>
    </source>
</reference>
<evidence type="ECO:0008006" key="3">
    <source>
        <dbReference type="Google" id="ProtNLM"/>
    </source>
</evidence>
<keyword evidence="1" id="KW-1185">Reference proteome</keyword>
<proteinExistence type="predicted"/>